<feature type="region of interest" description="Disordered" evidence="1">
    <location>
        <begin position="80"/>
        <end position="99"/>
    </location>
</feature>
<proteinExistence type="predicted"/>
<reference evidence="2 3" key="1">
    <citation type="submission" date="2014-03" db="EMBL/GenBank/DDBJ databases">
        <authorList>
            <person name="Bragg J."/>
            <person name="Chandler A.Y."/>
            <person name="Dehn A."/>
            <person name="Hefner M."/>
            <person name="Petersen P."/>
            <person name="Wilson J."/>
            <person name="Zeba F."/>
            <person name="Zegers G.P."/>
            <person name="Page S.T."/>
            <person name="Bradley K.W."/>
            <person name="Clarke D.Q."/>
            <person name="Lewis M.F."/>
            <person name="Barker L.P."/>
            <person name="Bailey C."/>
            <person name="Asai D.J."/>
            <person name="Garber M.L."/>
            <person name="Bowman C.A."/>
            <person name="Russell D.A."/>
            <person name="Pope W.H."/>
            <person name="Jacobs-Sera D."/>
            <person name="Hendrix R.W."/>
            <person name="Hatfull G.F."/>
        </authorList>
    </citation>
    <scope>NUCLEOTIDE SEQUENCE [LARGE SCALE GENOMIC DNA]</scope>
</reference>
<evidence type="ECO:0000313" key="2">
    <source>
        <dbReference type="EMBL" id="AHY84260.1"/>
    </source>
</evidence>
<evidence type="ECO:0000256" key="1">
    <source>
        <dbReference type="SAM" id="MobiDB-lite"/>
    </source>
</evidence>
<dbReference type="Proteomes" id="UP000024437">
    <property type="component" value="Genome"/>
</dbReference>
<sequence>MSRHNARTADPATSHRAARANRGSRQSHKRLMLEAFAAYGDRGATDFEAATRADLARPGVCWWHRASDLRDAGFIAWKTNPDGSRVTEPGPNGQPCGVSAITAAGRDAVRGAA</sequence>
<evidence type="ECO:0000313" key="3">
    <source>
        <dbReference type="Proteomes" id="UP000024437"/>
    </source>
</evidence>
<organism evidence="2 3">
    <name type="scientific">Mycobacterium phage HH92</name>
    <dbReference type="NCBI Taxonomy" id="1471543"/>
    <lineage>
        <taxon>Viruses</taxon>
        <taxon>Duplodnaviria</taxon>
        <taxon>Heunggongvirae</taxon>
        <taxon>Uroviricota</taxon>
        <taxon>Caudoviricetes</taxon>
        <taxon>Gilesvirus</taxon>
        <taxon>Gilesvirus giles</taxon>
    </lineage>
</organism>
<feature type="region of interest" description="Disordered" evidence="1">
    <location>
        <begin position="1"/>
        <end position="28"/>
    </location>
</feature>
<accession>A0A023ZYJ4</accession>
<dbReference type="EMBL" id="KJ538722">
    <property type="protein sequence ID" value="AHY84260.1"/>
    <property type="molecule type" value="Genomic_DNA"/>
</dbReference>
<gene>
    <name evidence="2" type="primary">75</name>
    <name evidence="2" type="ORF">PBI_HH92_75</name>
</gene>
<protein>
    <submittedName>
        <fullName evidence="2">WhiB</fullName>
    </submittedName>
</protein>
<name>A0A023ZYJ4_9CAUD</name>